<dbReference type="Gene3D" id="3.20.20.80">
    <property type="entry name" value="Glycosidases"/>
    <property type="match status" value="1"/>
</dbReference>
<dbReference type="AlphaFoldDB" id="A0A7J4Y2J2"/>
<dbReference type="SUPFAM" id="SSF51445">
    <property type="entry name" value="(Trans)glycosidases"/>
    <property type="match status" value="1"/>
</dbReference>
<dbReference type="InterPro" id="IPR033452">
    <property type="entry name" value="GH30_C"/>
</dbReference>
<dbReference type="Pfam" id="PF14587">
    <property type="entry name" value="Glyco_hydr_30_2"/>
    <property type="match status" value="1"/>
</dbReference>
<evidence type="ECO:0000313" key="3">
    <source>
        <dbReference type="EMBL" id="KAA4629704.1"/>
    </source>
</evidence>
<dbReference type="GO" id="GO:0045493">
    <property type="term" value="P:xylan catabolic process"/>
    <property type="evidence" value="ECO:0007669"/>
    <property type="project" value="UniProtKB-KW"/>
</dbReference>
<gene>
    <name evidence="3" type="ORF">F3B90_02910</name>
</gene>
<accession>A0A7J4Y2J2</accession>
<dbReference type="PANTHER" id="PTHR42767:SF1">
    <property type="entry name" value="ENDO-BETA-1,6-GALACTANASE-LIKE DOMAIN-CONTAINING PROTEIN"/>
    <property type="match status" value="1"/>
</dbReference>
<dbReference type="InterPro" id="IPR013780">
    <property type="entry name" value="Glyco_hydro_b"/>
</dbReference>
<dbReference type="PROSITE" id="PS51257">
    <property type="entry name" value="PROKAR_LIPOPROTEIN"/>
    <property type="match status" value="1"/>
</dbReference>
<comment type="caution">
    <text evidence="3">The sequence shown here is derived from an EMBL/GenBank/DDBJ whole genome shotgun (WGS) entry which is preliminary data.</text>
</comment>
<dbReference type="InterPro" id="IPR039743">
    <property type="entry name" value="6GAL/EXGAL"/>
</dbReference>
<dbReference type="RefSeq" id="WP_149965335.1">
    <property type="nucleotide sequence ID" value="NZ_CP134818.1"/>
</dbReference>
<sequence length="536" mass="60837">MKTTLLTFFYFFAFVLFTSCEDDGKKVHEYVPTSRTYYVHFDQKNQEIDNFGASDAWTFRHVGKNWPIDKRNEIADLLFSLEKDENGKPKGIGLSLWRMVFGAGSLEKPYPGTEARWNNMPCIRDENGDYDMELDGEVGGQFWFVKAAKERGCEQFLGFCNSPPYYWTKTGYTNALGDQELQYKLNLKDEHLTDFATYLAELVKRTKEKHGVGFNYVCPLNEPEWEADGTESCHANNDEVAYVAKAVNAKFVEYGLDTKVVIPESGKPHFVYSAPEGLPNHEKYGNKAEYFFSPKSSTNLLGQSNVAKLLATHSYWSVDTDSELRQIREAVGQKVKETGIKYWQTEFCILSNDYDLGTADDGTPVGGGGRDYSMKLALYVARIMHADLVFANASAWHWWLGATPFEYKDGLLYLTDDYNNGDVYVPKLLWAFGNYSRFIRPGAIRLGMSRDNGDTNELKDVMSSAYLNKDGKLVVVMINYSDEEREIKLSFSDDKSRSLIPYITSDMEGDDLRPSKGVKDGDVYILPAKSIVTFAE</sequence>
<dbReference type="InterPro" id="IPR039514">
    <property type="entry name" value="6GAL-like"/>
</dbReference>
<dbReference type="Proteomes" id="UP000424805">
    <property type="component" value="Unassembled WGS sequence"/>
</dbReference>
<evidence type="ECO:0000259" key="1">
    <source>
        <dbReference type="Pfam" id="PF14587"/>
    </source>
</evidence>
<keyword evidence="3" id="KW-0378">Hydrolase</keyword>
<feature type="domain" description="Glycosyl hydrolase family 30 beta sandwich" evidence="2">
    <location>
        <begin position="442"/>
        <end position="534"/>
    </location>
</feature>
<keyword evidence="3" id="KW-0119">Carbohydrate metabolism</keyword>
<keyword evidence="3" id="KW-0326">Glycosidase</keyword>
<dbReference type="SUPFAM" id="SSF51011">
    <property type="entry name" value="Glycosyl hydrolase domain"/>
    <property type="match status" value="1"/>
</dbReference>
<dbReference type="Gene3D" id="2.60.40.1180">
    <property type="entry name" value="Golgi alpha-mannosidase II"/>
    <property type="match status" value="1"/>
</dbReference>
<protein>
    <submittedName>
        <fullName evidence="3">Xylanase</fullName>
    </submittedName>
</protein>
<evidence type="ECO:0000313" key="4">
    <source>
        <dbReference type="Proteomes" id="UP000424805"/>
    </source>
</evidence>
<name>A0A7J4Y2J2_BACOV</name>
<evidence type="ECO:0000259" key="2">
    <source>
        <dbReference type="Pfam" id="PF17189"/>
    </source>
</evidence>
<keyword evidence="3" id="KW-0624">Polysaccharide degradation</keyword>
<proteinExistence type="predicted"/>
<dbReference type="PANTHER" id="PTHR42767">
    <property type="entry name" value="ENDO-BETA-1,6-GALACTANASE"/>
    <property type="match status" value="1"/>
</dbReference>
<dbReference type="EMBL" id="VWFP01000002">
    <property type="protein sequence ID" value="KAA4629704.1"/>
    <property type="molecule type" value="Genomic_DNA"/>
</dbReference>
<dbReference type="InterPro" id="IPR017853">
    <property type="entry name" value="GH"/>
</dbReference>
<organism evidence="3 4">
    <name type="scientific">Bacteroides ovatus</name>
    <dbReference type="NCBI Taxonomy" id="28116"/>
    <lineage>
        <taxon>Bacteria</taxon>
        <taxon>Pseudomonadati</taxon>
        <taxon>Bacteroidota</taxon>
        <taxon>Bacteroidia</taxon>
        <taxon>Bacteroidales</taxon>
        <taxon>Bacteroidaceae</taxon>
        <taxon>Bacteroides</taxon>
    </lineage>
</organism>
<dbReference type="GO" id="GO:0004553">
    <property type="term" value="F:hydrolase activity, hydrolyzing O-glycosyl compounds"/>
    <property type="evidence" value="ECO:0007669"/>
    <property type="project" value="InterPro"/>
</dbReference>
<keyword evidence="3" id="KW-0858">Xylan degradation</keyword>
<feature type="domain" description="Endo-beta-1,6-galactanase-like" evidence="1">
    <location>
        <begin position="40"/>
        <end position="413"/>
    </location>
</feature>
<dbReference type="Pfam" id="PF17189">
    <property type="entry name" value="Glyco_hydro_30C"/>
    <property type="match status" value="1"/>
</dbReference>
<reference evidence="3 4" key="1">
    <citation type="journal article" date="2019" name="Nat. Med.">
        <title>A library of human gut bacterial isolates paired with longitudinal multiomics data enables mechanistic microbiome research.</title>
        <authorList>
            <person name="Poyet M."/>
            <person name="Groussin M."/>
            <person name="Gibbons S.M."/>
            <person name="Avila-Pacheco J."/>
            <person name="Jiang X."/>
            <person name="Kearney S.M."/>
            <person name="Perrotta A.R."/>
            <person name="Berdy B."/>
            <person name="Zhao S."/>
            <person name="Lieberman T.D."/>
            <person name="Swanson P.K."/>
            <person name="Smith M."/>
            <person name="Roesemann S."/>
            <person name="Alexander J.E."/>
            <person name="Rich S.A."/>
            <person name="Livny J."/>
            <person name="Vlamakis H."/>
            <person name="Clish C."/>
            <person name="Bullock K."/>
            <person name="Deik A."/>
            <person name="Scott J."/>
            <person name="Pierce K.A."/>
            <person name="Xavier R.J."/>
            <person name="Alm E.J."/>
        </authorList>
    </citation>
    <scope>NUCLEOTIDE SEQUENCE [LARGE SCALE GENOMIC DNA]</scope>
    <source>
        <strain evidence="3 4">BIOML-A15</strain>
    </source>
</reference>